<reference evidence="7 8" key="1">
    <citation type="submission" date="2020-12" db="EMBL/GenBank/DDBJ databases">
        <title>Microbacterium sp. HY060.</title>
        <authorList>
            <person name="Zhou J."/>
        </authorList>
    </citation>
    <scope>NUCLEOTIDE SEQUENCE [LARGE SCALE GENOMIC DNA]</scope>
    <source>
        <strain evidence="7 8">HY60</strain>
    </source>
</reference>
<dbReference type="NCBIfam" id="TIGR03491">
    <property type="entry name" value="TM0106 family RecB-like putative nuclease"/>
    <property type="match status" value="1"/>
</dbReference>
<dbReference type="InterPro" id="IPR038720">
    <property type="entry name" value="YprB_RNase_H-like_dom"/>
</dbReference>
<dbReference type="InterPro" id="IPR050534">
    <property type="entry name" value="Coronavir_polyprotein_1ab"/>
</dbReference>
<dbReference type="SUPFAM" id="SSF52540">
    <property type="entry name" value="P-loop containing nucleoside triphosphate hydrolases"/>
    <property type="match status" value="1"/>
</dbReference>
<gene>
    <name evidence="7" type="ORF">HCR76_14150</name>
</gene>
<keyword evidence="3" id="KW-0347">Helicase</keyword>
<evidence type="ECO:0000256" key="4">
    <source>
        <dbReference type="ARBA" id="ARBA00022840"/>
    </source>
</evidence>
<organism evidence="7 8">
    <name type="scientific">Paramicrobacterium chengjingii</name>
    <dbReference type="NCBI Taxonomy" id="2769067"/>
    <lineage>
        <taxon>Bacteria</taxon>
        <taxon>Bacillati</taxon>
        <taxon>Actinomycetota</taxon>
        <taxon>Actinomycetes</taxon>
        <taxon>Micrococcales</taxon>
        <taxon>Microbacteriaceae</taxon>
        <taxon>Paramicrobacterium</taxon>
    </lineage>
</organism>
<dbReference type="Pfam" id="PF13087">
    <property type="entry name" value="AAA_12"/>
    <property type="match status" value="1"/>
</dbReference>
<dbReference type="Gene3D" id="3.40.50.300">
    <property type="entry name" value="P-loop containing nucleotide triphosphate hydrolases"/>
    <property type="match status" value="2"/>
</dbReference>
<dbReference type="CDD" id="cd18808">
    <property type="entry name" value="SF1_C_Upf1"/>
    <property type="match status" value="1"/>
</dbReference>
<dbReference type="CDD" id="cd17934">
    <property type="entry name" value="DEXXQc_Upf1-like"/>
    <property type="match status" value="1"/>
</dbReference>
<evidence type="ECO:0000256" key="3">
    <source>
        <dbReference type="ARBA" id="ARBA00022806"/>
    </source>
</evidence>
<feature type="domain" description="DNA2/NAM7 helicase-like C-terminal" evidence="5">
    <location>
        <begin position="970"/>
        <end position="1139"/>
    </location>
</feature>
<dbReference type="InterPro" id="IPR041679">
    <property type="entry name" value="DNA2/NAM7-like_C"/>
</dbReference>
<dbReference type="Pfam" id="PF13482">
    <property type="entry name" value="RNase_H_2"/>
    <property type="match status" value="1"/>
</dbReference>
<evidence type="ECO:0000313" key="8">
    <source>
        <dbReference type="Proteomes" id="UP000662814"/>
    </source>
</evidence>
<proteinExistence type="predicted"/>
<evidence type="ECO:0000259" key="5">
    <source>
        <dbReference type="Pfam" id="PF13087"/>
    </source>
</evidence>
<dbReference type="PANTHER" id="PTHR43788:SF8">
    <property type="entry name" value="DNA-BINDING PROTEIN SMUBP-2"/>
    <property type="match status" value="1"/>
</dbReference>
<dbReference type="InterPro" id="IPR012337">
    <property type="entry name" value="RNaseH-like_sf"/>
</dbReference>
<evidence type="ECO:0000256" key="2">
    <source>
        <dbReference type="ARBA" id="ARBA00022801"/>
    </source>
</evidence>
<dbReference type="PANTHER" id="PTHR43788">
    <property type="entry name" value="DNA2/NAM7 HELICASE FAMILY MEMBER"/>
    <property type="match status" value="1"/>
</dbReference>
<dbReference type="EMBL" id="CP061169">
    <property type="protein sequence ID" value="QPZ40359.1"/>
    <property type="molecule type" value="Genomic_DNA"/>
</dbReference>
<sequence>MVTSASDLTQASTCEWAFLRKLDGKLGRIAPIVEERDAMNRRTSALGDEHEARVLQQYRDDFGDGVVEIARPESMATEHLQDAADATLRAFTAGSDVVFQATFWDGAFLGFADFIVRQPDGSYEVQDTKLARSPKITALLQLAAYGEKIAALDIAVSPVARLILGDGTHSEHRLADITPVYRRRVVRLHDIISERLAAAEPLAWGDERYTACGRCHLCEEAVQLHRDVLLVGGLSTRQRTRLIAAGIATIDALAAASGPVSDMTEATFANLREQARLQLESELPANTADAEAAEPNAPAVRVFAPEALAAIPEPDPGDIFFDFEGDPLYSEARADGTAEWGLDYLFGLIEPDGTFRAFWAHSFAEEREALRDFLEYVRRRREQHPKMHIYHYASYERTHLLSLAARHGVGEAYVDELLRAHVLVDLYPIVRHSVRVGSRSYSIKKLEPLYMGDEHREGDVTNAGDSITEYAELRELRVAGDAGNPDAAAEAQRMLDSIADYNEYDCLSTLRLRDWLQGFATDAGVRPFAAAERDPLDIEPSPLHEELREFGGDALDPKRTADQRALAIAAAAIDYHRREQKSFWWAHFSRLVEPLDDWADTRDCFVIDRATLDREWHREGTQRSDRRHIVVRGSWAPGSTVKAGAKPYALYEHPGPWFDDRGDPGARVARAVTVLEVFDDGRMLLEETLGRDIDRYDTMPVALTPESPPRPGTQVGAIAWWGQNIIDAFDSAGLSASSDLGEISAALPAEPVLDLLRRVPPRTHTNALPRTGDNLADVTEAVLDLDGSYLAVQGPPGTGKTYLASHLIAELVRRHRWKVGVVSQSHAVVENVLDRVVTSAGLDAELVAKALKQGEASDGHAFTAIDRKQYLTFGLDHAESGYVIGGTAWTFSNPAYVGRRELDLLVVDEAGQYSLGSTIAASVAARNLVLLGDPQQLPQVSQGTHPEPVDESALGWVSAGHDVLPDELGYFLAESRRMRQEVTSVVSELSYEGELSSHACAGKRHLQNRSPGLHIDAINHVGNATSSPEEAARVVEIVREYLGESWTDPDDGRECDPLTERDIIVVSPYNAQVGVVREALDRAGHSAVRVGTVDKFQGQEAVIAIVSLAASDPTEVPRGMGFLLMKNRLNVSISRAQWAAHLVYSPSLSDYLPHTPDELAQLSAFIRLVDGR</sequence>
<dbReference type="Proteomes" id="UP000662814">
    <property type="component" value="Chromosome"/>
</dbReference>
<protein>
    <submittedName>
        <fullName evidence="7">TM0106 family RecB-like putative nuclease</fullName>
    </submittedName>
</protein>
<evidence type="ECO:0000259" key="6">
    <source>
        <dbReference type="Pfam" id="PF13482"/>
    </source>
</evidence>
<dbReference type="InterPro" id="IPR047187">
    <property type="entry name" value="SF1_C_Upf1"/>
</dbReference>
<keyword evidence="2" id="KW-0378">Hydrolase</keyword>
<dbReference type="Pfam" id="PF13604">
    <property type="entry name" value="AAA_30"/>
    <property type="match status" value="1"/>
</dbReference>
<dbReference type="InterPro" id="IPR019993">
    <property type="entry name" value="RecB_nuclease_TM0106_put"/>
</dbReference>
<name>A0ABX6YN96_9MICO</name>
<keyword evidence="1" id="KW-0547">Nucleotide-binding</keyword>
<dbReference type="SUPFAM" id="SSF53098">
    <property type="entry name" value="Ribonuclease H-like"/>
    <property type="match status" value="1"/>
</dbReference>
<keyword evidence="8" id="KW-1185">Reference proteome</keyword>
<keyword evidence="4" id="KW-0067">ATP-binding</keyword>
<evidence type="ECO:0000313" key="7">
    <source>
        <dbReference type="EMBL" id="QPZ40359.1"/>
    </source>
</evidence>
<evidence type="ECO:0000256" key="1">
    <source>
        <dbReference type="ARBA" id="ARBA00022741"/>
    </source>
</evidence>
<dbReference type="InterPro" id="IPR027417">
    <property type="entry name" value="P-loop_NTPase"/>
</dbReference>
<feature type="domain" description="YprB ribonuclease H-like" evidence="6">
    <location>
        <begin position="319"/>
        <end position="516"/>
    </location>
</feature>
<accession>A0ABX6YN96</accession>